<organism evidence="2 3">
    <name type="scientific">Flagellimonas allohymeniacidonis</name>
    <dbReference type="NCBI Taxonomy" id="2517819"/>
    <lineage>
        <taxon>Bacteria</taxon>
        <taxon>Pseudomonadati</taxon>
        <taxon>Bacteroidota</taxon>
        <taxon>Flavobacteriia</taxon>
        <taxon>Flavobacteriales</taxon>
        <taxon>Flavobacteriaceae</taxon>
        <taxon>Flagellimonas</taxon>
    </lineage>
</organism>
<reference evidence="2 3" key="1">
    <citation type="submission" date="2019-02" db="EMBL/GenBank/DDBJ databases">
        <title>Draft genome sequence of Muricauda sp. 176CP4-71.</title>
        <authorList>
            <person name="Park J.-S."/>
        </authorList>
    </citation>
    <scope>NUCLEOTIDE SEQUENCE [LARGE SCALE GENOMIC DNA]</scope>
    <source>
        <strain evidence="2 3">176CP4-71</strain>
    </source>
</reference>
<name>A0A4Q8QH70_9FLAO</name>
<dbReference type="InterPro" id="IPR010496">
    <property type="entry name" value="AL/BT2_dom"/>
</dbReference>
<dbReference type="OrthoDB" id="2634655at2"/>
<dbReference type="Gene3D" id="2.60.120.560">
    <property type="entry name" value="Exo-inulinase, domain 1"/>
    <property type="match status" value="1"/>
</dbReference>
<gene>
    <name evidence="2" type="ORF">EW142_13965</name>
</gene>
<proteinExistence type="predicted"/>
<dbReference type="AlphaFoldDB" id="A0A4Q8QH70"/>
<evidence type="ECO:0000313" key="2">
    <source>
        <dbReference type="EMBL" id="TAI47759.1"/>
    </source>
</evidence>
<feature type="domain" description="3-keto-alpha-glucoside-1,2-lyase/3-keto-2-hydroxy-glucal hydratase" evidence="1">
    <location>
        <begin position="60"/>
        <end position="203"/>
    </location>
</feature>
<keyword evidence="3" id="KW-1185">Reference proteome</keyword>
<evidence type="ECO:0000259" key="1">
    <source>
        <dbReference type="Pfam" id="PF06439"/>
    </source>
</evidence>
<protein>
    <submittedName>
        <fullName evidence="2">DUF1080 domain-containing protein</fullName>
    </submittedName>
</protein>
<dbReference type="RefSeq" id="WP_130614848.1">
    <property type="nucleotide sequence ID" value="NZ_SGIU01000002.1"/>
</dbReference>
<comment type="caution">
    <text evidence="2">The sequence shown here is derived from an EMBL/GenBank/DDBJ whole genome shotgun (WGS) entry which is preliminary data.</text>
</comment>
<dbReference type="GO" id="GO:0016787">
    <property type="term" value="F:hydrolase activity"/>
    <property type="evidence" value="ECO:0007669"/>
    <property type="project" value="InterPro"/>
</dbReference>
<accession>A0A4Q8QH70</accession>
<sequence length="379" mass="44558">MSRTQVILGGRIAIIILLFSSHLTMAQAIPLTKENWKIVDNANNQPLDFFTTTYKEKEALHLGRHEIVTLEGKTYQNFVLEMDIAGKAMPGIGFHAKDLYDYEFFYTRVFSGGKEDALQYTPVYNAALPWQLYNEPIYETKAMFQPEEWFHLRIEVFDKKMRVFVNDEKSPNMEVELLQEETKDGFIFFKTSFAEAYFANIEVGLLNEPFPIKEVENPYTYLEEWQISEQLEGNIHSQRQYYRWLNDAEKNHSWKDIQADKNGIVNLAQYYEHPKESIFAKTNLVSSEDKEVTLAFDYTQVLLIVLNDQLLFHGRELDSHNFMRMMDGEEKIKLQLKKGDNKLVFWVRSDDEWQDEVGNPAYLGRKQAMNWGFIARLEE</sequence>
<evidence type="ECO:0000313" key="3">
    <source>
        <dbReference type="Proteomes" id="UP000291981"/>
    </source>
</evidence>
<dbReference type="Proteomes" id="UP000291981">
    <property type="component" value="Unassembled WGS sequence"/>
</dbReference>
<dbReference type="EMBL" id="SGIU01000002">
    <property type="protein sequence ID" value="TAI47759.1"/>
    <property type="molecule type" value="Genomic_DNA"/>
</dbReference>
<dbReference type="Pfam" id="PF06439">
    <property type="entry name" value="3keto-disac_hyd"/>
    <property type="match status" value="1"/>
</dbReference>